<dbReference type="Proteomes" id="UP001230156">
    <property type="component" value="Unassembled WGS sequence"/>
</dbReference>
<evidence type="ECO:0000259" key="2">
    <source>
        <dbReference type="Pfam" id="PF00675"/>
    </source>
</evidence>
<dbReference type="PANTHER" id="PTHR11851:SF224">
    <property type="entry name" value="PROCESSING PROTEASE"/>
    <property type="match status" value="1"/>
</dbReference>
<keyword evidence="5" id="KW-1185">Reference proteome</keyword>
<gene>
    <name evidence="4" type="ORF">Q8A70_16265</name>
</gene>
<name>A0ABU0YNE6_9PROT</name>
<feature type="domain" description="Peptidase M16 C-terminal" evidence="3">
    <location>
        <begin position="189"/>
        <end position="364"/>
    </location>
</feature>
<dbReference type="SUPFAM" id="SSF63411">
    <property type="entry name" value="LuxS/MPP-like metallohydrolase"/>
    <property type="match status" value="2"/>
</dbReference>
<comment type="caution">
    <text evidence="4">The sequence shown here is derived from an EMBL/GenBank/DDBJ whole genome shotgun (WGS) entry which is preliminary data.</text>
</comment>
<evidence type="ECO:0000313" key="5">
    <source>
        <dbReference type="Proteomes" id="UP001230156"/>
    </source>
</evidence>
<protein>
    <submittedName>
        <fullName evidence="4">Pitrilysin family protein</fullName>
    </submittedName>
</protein>
<accession>A0ABU0YNE6</accession>
<feature type="chain" id="PRO_5046117202" evidence="1">
    <location>
        <begin position="23"/>
        <end position="442"/>
    </location>
</feature>
<dbReference type="InterPro" id="IPR011765">
    <property type="entry name" value="Pept_M16_N"/>
</dbReference>
<dbReference type="Pfam" id="PF00675">
    <property type="entry name" value="Peptidase_M16"/>
    <property type="match status" value="1"/>
</dbReference>
<dbReference type="PANTHER" id="PTHR11851">
    <property type="entry name" value="METALLOPROTEASE"/>
    <property type="match status" value="1"/>
</dbReference>
<proteinExistence type="predicted"/>
<keyword evidence="1" id="KW-0732">Signal</keyword>
<dbReference type="InterPro" id="IPR011249">
    <property type="entry name" value="Metalloenz_LuxS/M16"/>
</dbReference>
<evidence type="ECO:0000259" key="3">
    <source>
        <dbReference type="Pfam" id="PF05193"/>
    </source>
</evidence>
<dbReference type="InterPro" id="IPR050361">
    <property type="entry name" value="MPP/UQCRC_Complex"/>
</dbReference>
<evidence type="ECO:0000256" key="1">
    <source>
        <dbReference type="SAM" id="SignalP"/>
    </source>
</evidence>
<dbReference type="Pfam" id="PF05193">
    <property type="entry name" value="Peptidase_M16_C"/>
    <property type="match status" value="1"/>
</dbReference>
<sequence>MSTLRRIAFLIVLLLAPLPAQAIDIQSVTSPGGITAWLIEDHSNPLISLAFGFKGGASGDPQGKEGLATFISGMLDEGAGGIPSADFQKRLADHGIEFGFDASLDSFTGSLRFLSDDQNLAFDLLGLALTKPRFDDEPVARMRGQFISSAAQDERDPQAIAGRALNNILFAGHPYARRTDGTPQSLAAITVDDLRGFVASNFLRDRLSVAVVGDVTPDQLKPLLDKAFAALPEKGAPIAVAEAKVDGQGGLAVIERDIPQTILLFGAPGIKREDPEFFAAYLVNYTLGGGGFSSRLMSEVREKRGLAYGIDTDLVTLDHAGAIMGGAQTVATQAAQVIDLTRAEWAKMQAEGPTQQEIDAAKTYLLGYYAQNFTTTRSAAQTLLGIQMSDLGIDYVTKREQEISAVTLDQAKAAAKRLFDPAKMVVVAVGQKDGLKPTRDAP</sequence>
<dbReference type="RefSeq" id="WP_379957023.1">
    <property type="nucleotide sequence ID" value="NZ_JAUYVI010000005.1"/>
</dbReference>
<feature type="signal peptide" evidence="1">
    <location>
        <begin position="1"/>
        <end position="22"/>
    </location>
</feature>
<reference evidence="5" key="1">
    <citation type="submission" date="2023-08" db="EMBL/GenBank/DDBJ databases">
        <title>Rhodospirillaceae gen. nov., a novel taxon isolated from the Yangtze River Yuezi River estuary sludge.</title>
        <authorList>
            <person name="Ruan L."/>
        </authorList>
    </citation>
    <scope>NUCLEOTIDE SEQUENCE [LARGE SCALE GENOMIC DNA]</scope>
    <source>
        <strain evidence="5">R-7</strain>
    </source>
</reference>
<evidence type="ECO:0000313" key="4">
    <source>
        <dbReference type="EMBL" id="MDQ7249243.1"/>
    </source>
</evidence>
<dbReference type="InterPro" id="IPR007863">
    <property type="entry name" value="Peptidase_M16_C"/>
</dbReference>
<dbReference type="EMBL" id="JAUYVI010000005">
    <property type="protein sequence ID" value="MDQ7249243.1"/>
    <property type="molecule type" value="Genomic_DNA"/>
</dbReference>
<dbReference type="Gene3D" id="3.30.830.10">
    <property type="entry name" value="Metalloenzyme, LuxS/M16 peptidase-like"/>
    <property type="match status" value="2"/>
</dbReference>
<organism evidence="4 5">
    <name type="scientific">Dongia sedimenti</name>
    <dbReference type="NCBI Taxonomy" id="3064282"/>
    <lineage>
        <taxon>Bacteria</taxon>
        <taxon>Pseudomonadati</taxon>
        <taxon>Pseudomonadota</taxon>
        <taxon>Alphaproteobacteria</taxon>
        <taxon>Rhodospirillales</taxon>
        <taxon>Dongiaceae</taxon>
        <taxon>Dongia</taxon>
    </lineage>
</organism>
<feature type="domain" description="Peptidase M16 N-terminal" evidence="2">
    <location>
        <begin position="39"/>
        <end position="179"/>
    </location>
</feature>